<feature type="signal peptide" evidence="2">
    <location>
        <begin position="1"/>
        <end position="26"/>
    </location>
</feature>
<dbReference type="InterPro" id="IPR001087">
    <property type="entry name" value="GDSL"/>
</dbReference>
<dbReference type="SUPFAM" id="SSF52266">
    <property type="entry name" value="SGNH hydrolase"/>
    <property type="match status" value="1"/>
</dbReference>
<keyword evidence="2" id="KW-0732">Signal</keyword>
<dbReference type="InterPro" id="IPR050592">
    <property type="entry name" value="GDSL_lipolytic_enzyme"/>
</dbReference>
<feature type="chain" id="PRO_5029518059" evidence="2">
    <location>
        <begin position="27"/>
        <end position="372"/>
    </location>
</feature>
<dbReference type="AlphaFoldDB" id="A0A7I8KYR9"/>
<evidence type="ECO:0000313" key="3">
    <source>
        <dbReference type="EMBL" id="CAA7402943.1"/>
    </source>
</evidence>
<name>A0A7I8KYR9_SPIIN</name>
<keyword evidence="4" id="KW-1185">Reference proteome</keyword>
<dbReference type="Gene3D" id="3.40.50.1110">
    <property type="entry name" value="SGNH hydrolase"/>
    <property type="match status" value="1"/>
</dbReference>
<dbReference type="FunFam" id="3.40.50.1110:FF:000003">
    <property type="entry name" value="GDSL esterase/lipase APG"/>
    <property type="match status" value="1"/>
</dbReference>
<dbReference type="PANTHER" id="PTHR45642">
    <property type="entry name" value="GDSL ESTERASE/LIPASE EXL3"/>
    <property type="match status" value="1"/>
</dbReference>
<evidence type="ECO:0000313" key="4">
    <source>
        <dbReference type="Proteomes" id="UP000663760"/>
    </source>
</evidence>
<dbReference type="PANTHER" id="PTHR45642:SF35">
    <property type="entry name" value="GDSL ESTERASE_LIPASE APG"/>
    <property type="match status" value="1"/>
</dbReference>
<reference evidence="3" key="1">
    <citation type="submission" date="2020-02" db="EMBL/GenBank/DDBJ databases">
        <authorList>
            <person name="Scholz U."/>
            <person name="Mascher M."/>
            <person name="Fiebig A."/>
        </authorList>
    </citation>
    <scope>NUCLEOTIDE SEQUENCE</scope>
</reference>
<dbReference type="GO" id="GO:0016788">
    <property type="term" value="F:hydrolase activity, acting on ester bonds"/>
    <property type="evidence" value="ECO:0007669"/>
    <property type="project" value="InterPro"/>
</dbReference>
<dbReference type="EMBL" id="LR746272">
    <property type="protein sequence ID" value="CAA7402943.1"/>
    <property type="molecule type" value="Genomic_DNA"/>
</dbReference>
<sequence length="372" mass="40212">MAKPVGTYAALAVALVLFVFALPLRAQSPPAALVPAIISFGDSSTDVGNNNYIPAAAFKADFPPYGRNFTTHKPTGRFCDGKLVTDFTGECRISYQSFRPSLASEALGFASFPPAYLSPQASGKRLLQGASFASAGSGYYEGTAAIYHALSLAKQMEYYKEYRIELAKVTGKRKAAGILSGAVHLMSFGNGDFFQNYYINSSLRRLYTQDEFSQLLIRRFASFVKDLHGLGARRIGATSLPPVGCLPAPINLFGHGRCISRLNAEAQNFNRKLNATASQLSSKLPGLNLVVLDIFTPLMELITSPSEHGFAEVRKGCCGTGTSRTTVLCKPRREGVCANPEQYVFWDGVHPTQAANQYIAHSLIDQGIALIA</sequence>
<protein>
    <submittedName>
        <fullName evidence="3">Uncharacterized protein</fullName>
    </submittedName>
</protein>
<evidence type="ECO:0000256" key="2">
    <source>
        <dbReference type="SAM" id="SignalP"/>
    </source>
</evidence>
<dbReference type="Pfam" id="PF00657">
    <property type="entry name" value="Lipase_GDSL"/>
    <property type="match status" value="1"/>
</dbReference>
<dbReference type="InterPro" id="IPR036514">
    <property type="entry name" value="SGNH_hydro_sf"/>
</dbReference>
<accession>A0A7I8KYR9</accession>
<dbReference type="OrthoDB" id="1600564at2759"/>
<gene>
    <name evidence="3" type="ORF">SI8410_09013621</name>
</gene>
<dbReference type="CDD" id="cd01837">
    <property type="entry name" value="SGNH_plant_lipase_like"/>
    <property type="match status" value="1"/>
</dbReference>
<dbReference type="Proteomes" id="UP000663760">
    <property type="component" value="Chromosome 9"/>
</dbReference>
<dbReference type="InterPro" id="IPR035669">
    <property type="entry name" value="SGNH_plant_lipase-like"/>
</dbReference>
<dbReference type="GO" id="GO:0048046">
    <property type="term" value="C:apoplast"/>
    <property type="evidence" value="ECO:0007669"/>
    <property type="project" value="TreeGrafter"/>
</dbReference>
<organism evidence="3 4">
    <name type="scientific">Spirodela intermedia</name>
    <name type="common">Intermediate duckweed</name>
    <dbReference type="NCBI Taxonomy" id="51605"/>
    <lineage>
        <taxon>Eukaryota</taxon>
        <taxon>Viridiplantae</taxon>
        <taxon>Streptophyta</taxon>
        <taxon>Embryophyta</taxon>
        <taxon>Tracheophyta</taxon>
        <taxon>Spermatophyta</taxon>
        <taxon>Magnoliopsida</taxon>
        <taxon>Liliopsida</taxon>
        <taxon>Araceae</taxon>
        <taxon>Lemnoideae</taxon>
        <taxon>Spirodela</taxon>
    </lineage>
</organism>
<evidence type="ECO:0000256" key="1">
    <source>
        <dbReference type="ARBA" id="ARBA00008668"/>
    </source>
</evidence>
<proteinExistence type="inferred from homology"/>
<comment type="similarity">
    <text evidence="1">Belongs to the 'GDSL' lipolytic enzyme family.</text>
</comment>